<dbReference type="Gene3D" id="3.90.1010.10">
    <property type="match status" value="1"/>
</dbReference>
<dbReference type="GO" id="GO:0005506">
    <property type="term" value="F:iron ion binding"/>
    <property type="evidence" value="ECO:0007669"/>
    <property type="project" value="InterPro"/>
</dbReference>
<keyword evidence="2" id="KW-1185">Reference proteome</keyword>
<organism evidence="1 2">
    <name type="scientific">Roseivivax isoporae LMG 25204</name>
    <dbReference type="NCBI Taxonomy" id="1449351"/>
    <lineage>
        <taxon>Bacteria</taxon>
        <taxon>Pseudomonadati</taxon>
        <taxon>Pseudomonadota</taxon>
        <taxon>Alphaproteobacteria</taxon>
        <taxon>Rhodobacterales</taxon>
        <taxon>Roseobacteraceae</taxon>
        <taxon>Roseivivax</taxon>
    </lineage>
</organism>
<proteinExistence type="predicted"/>
<protein>
    <submittedName>
        <fullName evidence="1">Nitrogen-fixing protein NifU</fullName>
    </submittedName>
</protein>
<sequence>MSSDSDLIKLYSQRILALAADIPNTARLDAPDATARKRSPLCGSTVTVDVQLRDGRVSAYGQDVKACALGQAAASVVGRSIVGCRPEEVRAARDALRAMLKDNGPVPAAPFDGLEVLRPAQDYKNRHASILLALDAASAALDEAEASATA</sequence>
<dbReference type="STRING" id="1449351.RISW2_21480"/>
<dbReference type="AlphaFoldDB" id="X7FAJ4"/>
<evidence type="ECO:0000313" key="2">
    <source>
        <dbReference type="Proteomes" id="UP000023430"/>
    </source>
</evidence>
<name>X7FAJ4_9RHOB</name>
<dbReference type="EMBL" id="JAME01000007">
    <property type="protein sequence ID" value="ETX29825.1"/>
    <property type="molecule type" value="Genomic_DNA"/>
</dbReference>
<dbReference type="PATRIC" id="fig|1449351.3.peg.1332"/>
<dbReference type="InterPro" id="IPR002871">
    <property type="entry name" value="NIF_FeS_clus_asmbl_NifU_N"/>
</dbReference>
<dbReference type="GO" id="GO:0051536">
    <property type="term" value="F:iron-sulfur cluster binding"/>
    <property type="evidence" value="ECO:0007669"/>
    <property type="project" value="InterPro"/>
</dbReference>
<dbReference type="SUPFAM" id="SSF82649">
    <property type="entry name" value="SufE/NifU"/>
    <property type="match status" value="1"/>
</dbReference>
<dbReference type="Proteomes" id="UP000023430">
    <property type="component" value="Unassembled WGS sequence"/>
</dbReference>
<dbReference type="OrthoDB" id="7857113at2"/>
<comment type="caution">
    <text evidence="1">The sequence shown here is derived from an EMBL/GenBank/DDBJ whole genome shotgun (WGS) entry which is preliminary data.</text>
</comment>
<reference evidence="1 2" key="1">
    <citation type="submission" date="2014-01" db="EMBL/GenBank/DDBJ databases">
        <title>Roseivivax isoporae LMG 25204 Genome Sequencing.</title>
        <authorList>
            <person name="Lai Q."/>
            <person name="Li G."/>
            <person name="Shao Z."/>
        </authorList>
    </citation>
    <scope>NUCLEOTIDE SEQUENCE [LARGE SCALE GENOMIC DNA]</scope>
    <source>
        <strain evidence="1 2">LMG 25204</strain>
    </source>
</reference>
<dbReference type="RefSeq" id="WP_043768213.1">
    <property type="nucleotide sequence ID" value="NZ_JAME01000007.1"/>
</dbReference>
<dbReference type="GO" id="GO:0016226">
    <property type="term" value="P:iron-sulfur cluster assembly"/>
    <property type="evidence" value="ECO:0007669"/>
    <property type="project" value="InterPro"/>
</dbReference>
<accession>X7FAJ4</accession>
<dbReference type="eggNOG" id="COG0822">
    <property type="taxonomic scope" value="Bacteria"/>
</dbReference>
<evidence type="ECO:0000313" key="1">
    <source>
        <dbReference type="EMBL" id="ETX29825.1"/>
    </source>
</evidence>
<gene>
    <name evidence="1" type="ORF">RISW2_21480</name>
</gene>
<dbReference type="CDD" id="cd06664">
    <property type="entry name" value="IscU_like"/>
    <property type="match status" value="1"/>
</dbReference>